<gene>
    <name evidence="2" type="ORF">LCGC14_0305410</name>
</gene>
<keyword evidence="1" id="KW-0472">Membrane</keyword>
<evidence type="ECO:0000313" key="2">
    <source>
        <dbReference type="EMBL" id="KKN82872.1"/>
    </source>
</evidence>
<comment type="caution">
    <text evidence="2">The sequence shown here is derived from an EMBL/GenBank/DDBJ whole genome shotgun (WGS) entry which is preliminary data.</text>
</comment>
<dbReference type="EMBL" id="LAZR01000194">
    <property type="protein sequence ID" value="KKN82872.1"/>
    <property type="molecule type" value="Genomic_DNA"/>
</dbReference>
<dbReference type="AlphaFoldDB" id="A0A0F9U6E5"/>
<keyword evidence="1" id="KW-1133">Transmembrane helix</keyword>
<name>A0A0F9U6E5_9ZZZZ</name>
<keyword evidence="1" id="KW-0812">Transmembrane</keyword>
<sequence>MTQTSNDIRAASALPRPSRRQMLMITGFAAIGGGAAFNWDWLTAVGAAPLILSLAPCAAMCALGLCMRGGSSGCAKRNAVENANAATDRNSIPN</sequence>
<dbReference type="PROSITE" id="PS51318">
    <property type="entry name" value="TAT"/>
    <property type="match status" value="1"/>
</dbReference>
<protein>
    <submittedName>
        <fullName evidence="2">Uncharacterized protein</fullName>
    </submittedName>
</protein>
<accession>A0A0F9U6E5</accession>
<dbReference type="InterPro" id="IPR006311">
    <property type="entry name" value="TAT_signal"/>
</dbReference>
<evidence type="ECO:0000256" key="1">
    <source>
        <dbReference type="SAM" id="Phobius"/>
    </source>
</evidence>
<feature type="transmembrane region" description="Helical" evidence="1">
    <location>
        <begin position="45"/>
        <end position="67"/>
    </location>
</feature>
<feature type="transmembrane region" description="Helical" evidence="1">
    <location>
        <begin position="21"/>
        <end position="39"/>
    </location>
</feature>
<organism evidence="2">
    <name type="scientific">marine sediment metagenome</name>
    <dbReference type="NCBI Taxonomy" id="412755"/>
    <lineage>
        <taxon>unclassified sequences</taxon>
        <taxon>metagenomes</taxon>
        <taxon>ecological metagenomes</taxon>
    </lineage>
</organism>
<proteinExistence type="predicted"/>
<reference evidence="2" key="1">
    <citation type="journal article" date="2015" name="Nature">
        <title>Complex archaea that bridge the gap between prokaryotes and eukaryotes.</title>
        <authorList>
            <person name="Spang A."/>
            <person name="Saw J.H."/>
            <person name="Jorgensen S.L."/>
            <person name="Zaremba-Niedzwiedzka K."/>
            <person name="Martijn J."/>
            <person name="Lind A.E."/>
            <person name="van Eijk R."/>
            <person name="Schleper C."/>
            <person name="Guy L."/>
            <person name="Ettema T.J."/>
        </authorList>
    </citation>
    <scope>NUCLEOTIDE SEQUENCE</scope>
</reference>